<dbReference type="OrthoDB" id="5654404at2"/>
<dbReference type="AlphaFoldDB" id="A0A0W0Y5G9"/>
<reference evidence="1 2" key="1">
    <citation type="submission" date="2015-11" db="EMBL/GenBank/DDBJ databases">
        <title>Genomic analysis of 38 Legionella species identifies large and diverse effector repertoires.</title>
        <authorList>
            <person name="Burstein D."/>
            <person name="Amaro F."/>
            <person name="Zusman T."/>
            <person name="Lifshitz Z."/>
            <person name="Cohen O."/>
            <person name="Gilbert J.A."/>
            <person name="Pupko T."/>
            <person name="Shuman H.A."/>
            <person name="Segal G."/>
        </authorList>
    </citation>
    <scope>NUCLEOTIDE SEQUENCE [LARGE SCALE GENOMIC DNA]</scope>
    <source>
        <strain evidence="1 2">CDC#1442-AUS-E</strain>
    </source>
</reference>
<comment type="caution">
    <text evidence="1">The sequence shown here is derived from an EMBL/GenBank/DDBJ whole genome shotgun (WGS) entry which is preliminary data.</text>
</comment>
<protein>
    <submittedName>
        <fullName evidence="1">Uncharacterized protein</fullName>
    </submittedName>
</protein>
<name>A0A0W0Y5G9_9GAMM</name>
<dbReference type="RefSeq" id="WP_058507127.1">
    <property type="nucleotide sequence ID" value="NZ_CAAAIK010000006.1"/>
</dbReference>
<sequence length="388" mass="44261">MNRPVALLDIDKTLLFNANDLNENLLNALSRNGIKDIYLFSDMRFRVLETEERIELIKKLEAKGFTVHGIITPCDLVWNQMTRENAHRFDQLLVKAREAGEKEYLYTDNGFDDFINQLREENPFLDNLLEYQPDKNIPGGAFQAARKDFEELTAKDGSVPMPNGLLERSTFAKGFADRLANRMNYKHTKALMLDLFLKYKPDWVSDIFIADDLTAVIESIKEYREQQSPDLAIAALLVTNKINNRDLYPDQSAEEYDDALAAIVLLTRISAQIDALEQSSIFLRNPELKIKAFQNLRSELIKAFNGNTEAIVGDLIENWEHSLPIAGNQFKNLTASDIMAQHRNFFFSTDRKNTETSAQTFVVDLKKDFASTTFNKEANNSLSHCQGA</sequence>
<evidence type="ECO:0000313" key="2">
    <source>
        <dbReference type="Proteomes" id="UP000054618"/>
    </source>
</evidence>
<dbReference type="EMBL" id="LNYS01000006">
    <property type="protein sequence ID" value="KTD52200.1"/>
    <property type="molecule type" value="Genomic_DNA"/>
</dbReference>
<accession>A0A0W0Y5G9</accession>
<dbReference type="Proteomes" id="UP000054618">
    <property type="component" value="Unassembled WGS sequence"/>
</dbReference>
<proteinExistence type="predicted"/>
<dbReference type="PATRIC" id="fig|45073.5.peg.1101"/>
<organism evidence="1 2">
    <name type="scientific">Legionella quinlivanii</name>
    <dbReference type="NCBI Taxonomy" id="45073"/>
    <lineage>
        <taxon>Bacteria</taxon>
        <taxon>Pseudomonadati</taxon>
        <taxon>Pseudomonadota</taxon>
        <taxon>Gammaproteobacteria</taxon>
        <taxon>Legionellales</taxon>
        <taxon>Legionellaceae</taxon>
        <taxon>Legionella</taxon>
    </lineage>
</organism>
<evidence type="ECO:0000313" key="1">
    <source>
        <dbReference type="EMBL" id="KTD52200.1"/>
    </source>
</evidence>
<gene>
    <name evidence="1" type="ORF">Lqui_1044</name>
</gene>
<keyword evidence="2" id="KW-1185">Reference proteome</keyword>